<dbReference type="EMBL" id="LWDX02016501">
    <property type="protein sequence ID" value="OEL34099.1"/>
    <property type="molecule type" value="Genomic_DNA"/>
</dbReference>
<protein>
    <submittedName>
        <fullName evidence="3">Uncharacterized protein</fullName>
    </submittedName>
</protein>
<dbReference type="Pfam" id="PF20235">
    <property type="entry name" value="PIR2-like_helical"/>
    <property type="match status" value="1"/>
</dbReference>
<feature type="domain" description="PIR2-like helical" evidence="2">
    <location>
        <begin position="75"/>
        <end position="184"/>
    </location>
</feature>
<evidence type="ECO:0000313" key="3">
    <source>
        <dbReference type="EMBL" id="OEL34099.1"/>
    </source>
</evidence>
<comment type="caution">
    <text evidence="3">The sequence shown here is derived from an EMBL/GenBank/DDBJ whole genome shotgun (WGS) entry which is preliminary data.</text>
</comment>
<name>A0A1E5W9J2_9POAL</name>
<organism evidence="3 4">
    <name type="scientific">Dichanthelium oligosanthes</name>
    <dbReference type="NCBI Taxonomy" id="888268"/>
    <lineage>
        <taxon>Eukaryota</taxon>
        <taxon>Viridiplantae</taxon>
        <taxon>Streptophyta</taxon>
        <taxon>Embryophyta</taxon>
        <taxon>Tracheophyta</taxon>
        <taxon>Spermatophyta</taxon>
        <taxon>Magnoliopsida</taxon>
        <taxon>Liliopsida</taxon>
        <taxon>Poales</taxon>
        <taxon>Poaceae</taxon>
        <taxon>PACMAD clade</taxon>
        <taxon>Panicoideae</taxon>
        <taxon>Panicodae</taxon>
        <taxon>Paniceae</taxon>
        <taxon>Dichantheliinae</taxon>
        <taxon>Dichanthelium</taxon>
    </lineage>
</organism>
<feature type="domain" description="DUF3615" evidence="1">
    <location>
        <begin position="308"/>
        <end position="400"/>
    </location>
</feature>
<dbReference type="AlphaFoldDB" id="A0A1E5W9J2"/>
<feature type="non-terminal residue" evidence="3">
    <location>
        <position position="406"/>
    </location>
</feature>
<proteinExistence type="predicted"/>
<dbReference type="Pfam" id="PF12274">
    <property type="entry name" value="DUF3615"/>
    <property type="match status" value="1"/>
</dbReference>
<gene>
    <name evidence="3" type="ORF">BAE44_0004881</name>
</gene>
<dbReference type="OrthoDB" id="688473at2759"/>
<evidence type="ECO:0000313" key="4">
    <source>
        <dbReference type="Proteomes" id="UP000095767"/>
    </source>
</evidence>
<evidence type="ECO:0000259" key="2">
    <source>
        <dbReference type="Pfam" id="PF20235"/>
    </source>
</evidence>
<dbReference type="Proteomes" id="UP000095767">
    <property type="component" value="Unassembled WGS sequence"/>
</dbReference>
<keyword evidence="4" id="KW-1185">Reference proteome</keyword>
<accession>A0A1E5W9J2</accession>
<feature type="non-terminal residue" evidence="3">
    <location>
        <position position="1"/>
    </location>
</feature>
<dbReference type="PANTHER" id="PTHR33120:SF57">
    <property type="entry name" value="PIR2-LIKE HELICAL DOMAIN-CONTAINING PROTEIN"/>
    <property type="match status" value="1"/>
</dbReference>
<evidence type="ECO:0000259" key="1">
    <source>
        <dbReference type="Pfam" id="PF12274"/>
    </source>
</evidence>
<sequence length="406" mass="45000">LHAHHLLTERDVILAANARRHQRRAHTRRWVYSQQHTDLHQKESWDLAGTRLDDNAIGKELPPVRGAAKRKLLATIHGFYLQALARLPTAELRGRYHRSMLEGGHCYGPLDPVSNIIVNTVWYEQTFPASKQVTVDMISTKCLWRIAARSLYGLFSFLCTRYPGLSPDQALRRLQEAGANLATEAYAAAAAAAFHSSPLAQKEFLGSPDVVSRLKATSEVLHLQDGLMVSAEDLGFLSMVLLKCPSVGESHLQQQVPPAPVKVKKRVYANVRGSRSIFWGQHERVRSMVAAALDKFNETMVGFFLLLPVPKYRLHVICGVNELASGPEFSLDREIRGYNPWTPKTMTNGVVSNKYHHSHINFLATREGSPCAGAPATLFFAECSNHGTGTCWGVPVSPSHPDAGML</sequence>
<dbReference type="PANTHER" id="PTHR33120">
    <property type="entry name" value="EXPRESSED PROTEIN-RELATED"/>
    <property type="match status" value="1"/>
</dbReference>
<reference evidence="3 4" key="1">
    <citation type="submission" date="2016-09" db="EMBL/GenBank/DDBJ databases">
        <title>The draft genome of Dichanthelium oligosanthes: A C3 panicoid grass species.</title>
        <authorList>
            <person name="Studer A.J."/>
            <person name="Schnable J.C."/>
            <person name="Brutnell T.P."/>
        </authorList>
    </citation>
    <scope>NUCLEOTIDE SEQUENCE [LARGE SCALE GENOMIC DNA]</scope>
    <source>
        <strain evidence="4">cv. Kellogg 1175</strain>
        <tissue evidence="3">Leaf</tissue>
    </source>
</reference>
<dbReference type="InterPro" id="IPR022059">
    <property type="entry name" value="DUF3615"/>
</dbReference>
<dbReference type="InterPro" id="IPR046527">
    <property type="entry name" value="PIR2-like_helical"/>
</dbReference>